<evidence type="ECO:0000313" key="1">
    <source>
        <dbReference type="EMBL" id="PRC22468.1"/>
    </source>
</evidence>
<evidence type="ECO:0008006" key="3">
    <source>
        <dbReference type="Google" id="ProtNLM"/>
    </source>
</evidence>
<gene>
    <name evidence="1" type="ORF">CQZ99_02645</name>
</gene>
<sequence length="82" mass="8889">MIKPTPNPPIRLFTVADGISTEDLLINLSETLASANALSCDLAFNLEGSKREEWLGVAQLIELAQLLADRVHEWFGPAITAA</sequence>
<keyword evidence="2" id="KW-1185">Reference proteome</keyword>
<dbReference type="RefSeq" id="WP_105695227.1">
    <property type="nucleotide sequence ID" value="NZ_CP159260.1"/>
</dbReference>
<dbReference type="AlphaFoldDB" id="A0A2S9EZ92"/>
<name>A0A2S9EZ92_9PSED</name>
<dbReference type="Proteomes" id="UP000238045">
    <property type="component" value="Unassembled WGS sequence"/>
</dbReference>
<organism evidence="1 2">
    <name type="scientific">Pseudomonas poae</name>
    <dbReference type="NCBI Taxonomy" id="200451"/>
    <lineage>
        <taxon>Bacteria</taxon>
        <taxon>Pseudomonadati</taxon>
        <taxon>Pseudomonadota</taxon>
        <taxon>Gammaproteobacteria</taxon>
        <taxon>Pseudomonadales</taxon>
        <taxon>Pseudomonadaceae</taxon>
        <taxon>Pseudomonas</taxon>
    </lineage>
</organism>
<reference evidence="1 2" key="1">
    <citation type="submission" date="2017-09" db="EMBL/GenBank/DDBJ databases">
        <title>Genomic, metabolic, and phenotypic characteristics of bacterial isolates from the natural microbiome of the model nematode Caenorhabditis elegans.</title>
        <authorList>
            <person name="Zimmermann J."/>
            <person name="Obeng N."/>
            <person name="Yang W."/>
            <person name="Obeng O."/>
            <person name="Kissoyan K."/>
            <person name="Pees B."/>
            <person name="Dirksen P."/>
            <person name="Hoppner M."/>
            <person name="Franke A."/>
            <person name="Rosenstiel P."/>
            <person name="Leippe M."/>
            <person name="Dierking K."/>
            <person name="Kaleta C."/>
            <person name="Schulenburg H."/>
        </authorList>
    </citation>
    <scope>NUCLEOTIDE SEQUENCE [LARGE SCALE GENOMIC DNA]</scope>
    <source>
        <strain evidence="1 2">MYb117</strain>
    </source>
</reference>
<dbReference type="EMBL" id="PCQL01000002">
    <property type="protein sequence ID" value="PRC22468.1"/>
    <property type="molecule type" value="Genomic_DNA"/>
</dbReference>
<protein>
    <recommendedName>
        <fullName evidence="3">DUF3077 domain-containing protein</fullName>
    </recommendedName>
</protein>
<proteinExistence type="predicted"/>
<dbReference type="Pfam" id="PF19619">
    <property type="entry name" value="DUF6124"/>
    <property type="match status" value="1"/>
</dbReference>
<comment type="caution">
    <text evidence="1">The sequence shown here is derived from an EMBL/GenBank/DDBJ whole genome shotgun (WGS) entry which is preliminary data.</text>
</comment>
<accession>A0A2S9EZ92</accession>
<evidence type="ECO:0000313" key="2">
    <source>
        <dbReference type="Proteomes" id="UP000238045"/>
    </source>
</evidence>